<keyword evidence="1" id="KW-0833">Ubl conjugation pathway</keyword>
<evidence type="ECO:0000313" key="5">
    <source>
        <dbReference type="Proteomes" id="UP000887013"/>
    </source>
</evidence>
<name>A0A8X6T887_NEPPI</name>
<dbReference type="Proteomes" id="UP000887013">
    <property type="component" value="Unassembled WGS sequence"/>
</dbReference>
<dbReference type="PROSITE" id="PS50225">
    <property type="entry name" value="SOCS"/>
    <property type="match status" value="1"/>
</dbReference>
<dbReference type="Pfam" id="PF07525">
    <property type="entry name" value="SOCS_box"/>
    <property type="match status" value="1"/>
</dbReference>
<dbReference type="InterPro" id="IPR001496">
    <property type="entry name" value="SOCS_box"/>
</dbReference>
<evidence type="ECO:0000256" key="1">
    <source>
        <dbReference type="ARBA" id="ARBA00022786"/>
    </source>
</evidence>
<reference evidence="4" key="1">
    <citation type="submission" date="2020-08" db="EMBL/GenBank/DDBJ databases">
        <title>Multicomponent nature underlies the extraordinary mechanical properties of spider dragline silk.</title>
        <authorList>
            <person name="Kono N."/>
            <person name="Nakamura H."/>
            <person name="Mori M."/>
            <person name="Yoshida Y."/>
            <person name="Ohtoshi R."/>
            <person name="Malay A.D."/>
            <person name="Moran D.A.P."/>
            <person name="Tomita M."/>
            <person name="Numata K."/>
            <person name="Arakawa K."/>
        </authorList>
    </citation>
    <scope>NUCLEOTIDE SEQUENCE</scope>
</reference>
<gene>
    <name evidence="4" type="primary">NCL1_41151</name>
    <name evidence="4" type="ORF">NPIL_513541</name>
</gene>
<dbReference type="PANTHER" id="PTHR20966">
    <property type="entry name" value="ANKYRIN REPEAT AND SOCS BOX PROTEIN 17"/>
    <property type="match status" value="1"/>
</dbReference>
<dbReference type="OrthoDB" id="6431764at2759"/>
<dbReference type="PANTHER" id="PTHR20966:SF2">
    <property type="entry name" value="ANKYRIN REPEAT AND SOCS BOX PROTEIN 17"/>
    <property type="match status" value="1"/>
</dbReference>
<proteinExistence type="predicted"/>
<dbReference type="InterPro" id="IPR036036">
    <property type="entry name" value="SOCS_box-like_dom_sf"/>
</dbReference>
<keyword evidence="5" id="KW-1185">Reference proteome</keyword>
<keyword evidence="2" id="KW-0040">ANK repeat</keyword>
<dbReference type="InterPro" id="IPR039147">
    <property type="entry name" value="ASB17"/>
</dbReference>
<comment type="caution">
    <text evidence="4">The sequence shown here is derived from an EMBL/GenBank/DDBJ whole genome shotgun (WGS) entry which is preliminary data.</text>
</comment>
<dbReference type="CDD" id="cd03716">
    <property type="entry name" value="SOCS_ASB_like"/>
    <property type="match status" value="1"/>
</dbReference>
<evidence type="ECO:0000259" key="3">
    <source>
        <dbReference type="PROSITE" id="PS50225"/>
    </source>
</evidence>
<protein>
    <submittedName>
        <fullName evidence="4">SOCS box domain-containing protein</fullName>
    </submittedName>
</protein>
<evidence type="ECO:0000313" key="4">
    <source>
        <dbReference type="EMBL" id="GFS83453.1"/>
    </source>
</evidence>
<evidence type="ECO:0000256" key="2">
    <source>
        <dbReference type="ARBA" id="ARBA00023043"/>
    </source>
</evidence>
<feature type="domain" description="SOCS box" evidence="3">
    <location>
        <begin position="393"/>
        <end position="438"/>
    </location>
</feature>
<organism evidence="4 5">
    <name type="scientific">Nephila pilipes</name>
    <name type="common">Giant wood spider</name>
    <name type="synonym">Nephila maculata</name>
    <dbReference type="NCBI Taxonomy" id="299642"/>
    <lineage>
        <taxon>Eukaryota</taxon>
        <taxon>Metazoa</taxon>
        <taxon>Ecdysozoa</taxon>
        <taxon>Arthropoda</taxon>
        <taxon>Chelicerata</taxon>
        <taxon>Arachnida</taxon>
        <taxon>Araneae</taxon>
        <taxon>Araneomorphae</taxon>
        <taxon>Entelegynae</taxon>
        <taxon>Araneoidea</taxon>
        <taxon>Nephilidae</taxon>
        <taxon>Nephila</taxon>
    </lineage>
</organism>
<dbReference type="EMBL" id="BMAW01098183">
    <property type="protein sequence ID" value="GFS83453.1"/>
    <property type="molecule type" value="Genomic_DNA"/>
</dbReference>
<sequence>MFRRFKRRCPITHSNIYKKVFRESDCVNNDLPFLYSSSESIRFEKVILDSASDVVRYSFVVHKSVTYLDLSVSEYGKREKLCFTMDAFKKKILSRRYILYNYHLDVTKKLDSNFKLTPSPWKISSRAECFFLKEVSVVHTHVYCLGFTISLAKSFIRASKHKIRSVMFSMKLLNIQDEDFKEIFYPFLELATEERKDSELVYKFLEIQPEYLNDFFFQNYKPHLVELALYHATHLKRRLFYNNKGLSWIHSIFSGQPECFFQLIKYGYHYPFFPGQYLQTVTEVVIHFLVSDKRDFILPSWYFELSNRRRNILFHTMFFLFCRGFTQMTVRNKLLLLFWSSIPDPFLTRKELNEVCDKFLLRNSSRISVNRLSSNRIKLIQSYELIVNPCTEPMHRMSPRSLVHLSRCKVREHMALNFQLPYGIDTLCIPEELKNYLQLDIPHQPI</sequence>
<dbReference type="AlphaFoldDB" id="A0A8X6T887"/>
<accession>A0A8X6T887</accession>
<dbReference type="SUPFAM" id="SSF158235">
    <property type="entry name" value="SOCS box-like"/>
    <property type="match status" value="1"/>
</dbReference>
<dbReference type="GO" id="GO:0035556">
    <property type="term" value="P:intracellular signal transduction"/>
    <property type="evidence" value="ECO:0007669"/>
    <property type="project" value="InterPro"/>
</dbReference>
<dbReference type="SMART" id="SM00969">
    <property type="entry name" value="SOCS_box"/>
    <property type="match status" value="1"/>
</dbReference>